<dbReference type="AlphaFoldDB" id="A0A8K0HKF5"/>
<evidence type="ECO:0000259" key="1">
    <source>
        <dbReference type="Pfam" id="PF00646"/>
    </source>
</evidence>
<dbReference type="Pfam" id="PF00646">
    <property type="entry name" value="F-box"/>
    <property type="match status" value="1"/>
</dbReference>
<dbReference type="InterPro" id="IPR001810">
    <property type="entry name" value="F-box_dom"/>
</dbReference>
<evidence type="ECO:0000313" key="3">
    <source>
        <dbReference type="EMBL" id="KAF3454427.1"/>
    </source>
</evidence>
<evidence type="ECO:0000313" key="4">
    <source>
        <dbReference type="Proteomes" id="UP000796880"/>
    </source>
</evidence>
<organism evidence="3 4">
    <name type="scientific">Rhamnella rubrinervis</name>
    <dbReference type="NCBI Taxonomy" id="2594499"/>
    <lineage>
        <taxon>Eukaryota</taxon>
        <taxon>Viridiplantae</taxon>
        <taxon>Streptophyta</taxon>
        <taxon>Embryophyta</taxon>
        <taxon>Tracheophyta</taxon>
        <taxon>Spermatophyta</taxon>
        <taxon>Magnoliopsida</taxon>
        <taxon>eudicotyledons</taxon>
        <taxon>Gunneridae</taxon>
        <taxon>Pentapetalae</taxon>
        <taxon>rosids</taxon>
        <taxon>fabids</taxon>
        <taxon>Rosales</taxon>
        <taxon>Rhamnaceae</taxon>
        <taxon>rhamnoid group</taxon>
        <taxon>Rhamneae</taxon>
        <taxon>Rhamnella</taxon>
    </lineage>
</organism>
<dbReference type="SUPFAM" id="SSF81383">
    <property type="entry name" value="F-box domain"/>
    <property type="match status" value="1"/>
</dbReference>
<feature type="domain" description="KIB1-4 beta-propeller" evidence="2">
    <location>
        <begin position="98"/>
        <end position="310"/>
    </location>
</feature>
<dbReference type="Proteomes" id="UP000796880">
    <property type="component" value="Unassembled WGS sequence"/>
</dbReference>
<keyword evidence="4" id="KW-1185">Reference proteome</keyword>
<dbReference type="Pfam" id="PF03478">
    <property type="entry name" value="Beta-prop_KIB1-4"/>
    <property type="match status" value="1"/>
</dbReference>
<comment type="caution">
    <text evidence="3">The sequence shown here is derived from an EMBL/GenBank/DDBJ whole genome shotgun (WGS) entry which is preliminary data.</text>
</comment>
<proteinExistence type="predicted"/>
<dbReference type="PANTHER" id="PTHR44259:SF113">
    <property type="entry name" value="OS06G0659700 PROTEIN"/>
    <property type="match status" value="1"/>
</dbReference>
<accession>A0A8K0HKF5</accession>
<gene>
    <name evidence="3" type="ORF">FNV43_RR04874</name>
</gene>
<dbReference type="OrthoDB" id="1863935at2759"/>
<dbReference type="InterPro" id="IPR005174">
    <property type="entry name" value="KIB1-4_b-propeller"/>
</dbReference>
<evidence type="ECO:0000259" key="2">
    <source>
        <dbReference type="Pfam" id="PF03478"/>
    </source>
</evidence>
<dbReference type="PANTHER" id="PTHR44259">
    <property type="entry name" value="OS07G0183000 PROTEIN-RELATED"/>
    <property type="match status" value="1"/>
</dbReference>
<dbReference type="EMBL" id="VOIH02000002">
    <property type="protein sequence ID" value="KAF3454427.1"/>
    <property type="molecule type" value="Genomic_DNA"/>
</dbReference>
<feature type="domain" description="F-box" evidence="1">
    <location>
        <begin position="13"/>
        <end position="45"/>
    </location>
</feature>
<evidence type="ECO:0008006" key="5">
    <source>
        <dbReference type="Google" id="ProtNLM"/>
    </source>
</evidence>
<protein>
    <recommendedName>
        <fullName evidence="5">F-box protein</fullName>
    </recommendedName>
</protein>
<dbReference type="InterPro" id="IPR050942">
    <property type="entry name" value="F-box_BR-signaling"/>
</dbReference>
<reference evidence="3" key="1">
    <citation type="submission" date="2020-03" db="EMBL/GenBank/DDBJ databases">
        <title>A high-quality chromosome-level genome assembly of a woody plant with both climbing and erect habits, Rhamnella rubrinervis.</title>
        <authorList>
            <person name="Lu Z."/>
            <person name="Yang Y."/>
            <person name="Zhu X."/>
            <person name="Sun Y."/>
        </authorList>
    </citation>
    <scope>NUCLEOTIDE SEQUENCE</scope>
    <source>
        <strain evidence="3">BYM</strain>
        <tissue evidence="3">Leaf</tissue>
    </source>
</reference>
<sequence length="350" mass="40387">MATMSTNTECKSWSDLPVDILNMFTPRLDIISQIRFRAVCRRWQRAQIVRRGTNLPWLMGHCWGNEENNILSLCSVHIPFINETHTITNKIEGEACGYLHGSFISASKYGWLLLQKSTRPFFYNPLTMEIIQLPEMEMISFNRASFSAAPTSPDCVCFAIQSSKDSDLVFISTCSPGDKEWRTIVLYGFNKSIEDVVYSNGNFFCVFNGGLLGALCIEDHNWVLLTDMEPITEKILPRSRTHLVESNGDLLLVCPCETFEVFVFGWEEMTWKKLQRLQKIAIFLGCTSFSVSAEEEEEASDTTVAGRIYYHRNEHTISHLLATGEEYRCPIYHWRTEQWLERIWIQPLPY</sequence>
<name>A0A8K0HKF5_9ROSA</name>
<dbReference type="InterPro" id="IPR036047">
    <property type="entry name" value="F-box-like_dom_sf"/>
</dbReference>